<organism evidence="2 3">
    <name type="scientific">Phytophthora fragariae</name>
    <dbReference type="NCBI Taxonomy" id="53985"/>
    <lineage>
        <taxon>Eukaryota</taxon>
        <taxon>Sar</taxon>
        <taxon>Stramenopiles</taxon>
        <taxon>Oomycota</taxon>
        <taxon>Peronosporomycetes</taxon>
        <taxon>Peronosporales</taxon>
        <taxon>Peronosporaceae</taxon>
        <taxon>Phytophthora</taxon>
    </lineage>
</organism>
<dbReference type="EMBL" id="QXGC01002772">
    <property type="protein sequence ID" value="KAE9181968.1"/>
    <property type="molecule type" value="Genomic_DNA"/>
</dbReference>
<accession>A0A6G0MVB7</accession>
<gene>
    <name evidence="2" type="ORF">PF004_g24377</name>
</gene>
<comment type="caution">
    <text evidence="2">The sequence shown here is derived from an EMBL/GenBank/DDBJ whole genome shotgun (WGS) entry which is preliminary data.</text>
</comment>
<feature type="non-terminal residue" evidence="2">
    <location>
        <position position="1"/>
    </location>
</feature>
<dbReference type="AlphaFoldDB" id="A0A6G0MVB7"/>
<evidence type="ECO:0000256" key="1">
    <source>
        <dbReference type="SAM" id="MobiDB-lite"/>
    </source>
</evidence>
<proteinExistence type="predicted"/>
<feature type="compositionally biased region" description="Low complexity" evidence="1">
    <location>
        <begin position="45"/>
        <end position="63"/>
    </location>
</feature>
<evidence type="ECO:0000313" key="2">
    <source>
        <dbReference type="EMBL" id="KAE9181968.1"/>
    </source>
</evidence>
<reference evidence="2 3" key="1">
    <citation type="submission" date="2018-09" db="EMBL/GenBank/DDBJ databases">
        <title>Genomic investigation of the strawberry pathogen Phytophthora fragariae indicates pathogenicity is determined by transcriptional variation in three key races.</title>
        <authorList>
            <person name="Adams T.M."/>
            <person name="Armitage A.D."/>
            <person name="Sobczyk M.K."/>
            <person name="Bates H.J."/>
            <person name="Dunwell J.M."/>
            <person name="Nellist C.F."/>
            <person name="Harrison R.J."/>
        </authorList>
    </citation>
    <scope>NUCLEOTIDE SEQUENCE [LARGE SCALE GENOMIC DNA]</scope>
    <source>
        <strain evidence="2 3">BC-23</strain>
    </source>
</reference>
<feature type="region of interest" description="Disordered" evidence="1">
    <location>
        <begin position="33"/>
        <end position="63"/>
    </location>
</feature>
<sequence>VDRLSLPLPLGRAVLVSLGYDVSELLWSTADEASTDEPVSVDYTGDSSDGVAVVDDGSFTPPP</sequence>
<name>A0A6G0MVB7_9STRA</name>
<evidence type="ECO:0000313" key="3">
    <source>
        <dbReference type="Proteomes" id="UP000476176"/>
    </source>
</evidence>
<protein>
    <submittedName>
        <fullName evidence="2">Uncharacterized protein</fullName>
    </submittedName>
</protein>
<dbReference type="Proteomes" id="UP000476176">
    <property type="component" value="Unassembled WGS sequence"/>
</dbReference>